<organism evidence="2 3">
    <name type="scientific">Colletotrichum sidae</name>
    <dbReference type="NCBI Taxonomy" id="1347389"/>
    <lineage>
        <taxon>Eukaryota</taxon>
        <taxon>Fungi</taxon>
        <taxon>Dikarya</taxon>
        <taxon>Ascomycota</taxon>
        <taxon>Pezizomycotina</taxon>
        <taxon>Sordariomycetes</taxon>
        <taxon>Hypocreomycetidae</taxon>
        <taxon>Glomerellales</taxon>
        <taxon>Glomerellaceae</taxon>
        <taxon>Colletotrichum</taxon>
        <taxon>Colletotrichum orbiculare species complex</taxon>
    </lineage>
</organism>
<comment type="caution">
    <text evidence="2">The sequence shown here is derived from an EMBL/GenBank/DDBJ whole genome shotgun (WGS) entry which is preliminary data.</text>
</comment>
<dbReference type="Proteomes" id="UP000295604">
    <property type="component" value="Unassembled WGS sequence"/>
</dbReference>
<feature type="compositionally biased region" description="Acidic residues" evidence="1">
    <location>
        <begin position="88"/>
        <end position="141"/>
    </location>
</feature>
<feature type="region of interest" description="Disordered" evidence="1">
    <location>
        <begin position="87"/>
        <end position="141"/>
    </location>
</feature>
<accession>A0A4R8TRA4</accession>
<keyword evidence="3" id="KW-1185">Reference proteome</keyword>
<proteinExistence type="predicted"/>
<evidence type="ECO:0000313" key="3">
    <source>
        <dbReference type="Proteomes" id="UP000295604"/>
    </source>
</evidence>
<evidence type="ECO:0000313" key="2">
    <source>
        <dbReference type="EMBL" id="TEA21002.1"/>
    </source>
</evidence>
<evidence type="ECO:0000256" key="1">
    <source>
        <dbReference type="SAM" id="MobiDB-lite"/>
    </source>
</evidence>
<name>A0A4R8TRA4_9PEZI</name>
<sequence length="322" mass="34251">MEFGVLLDEGGTTALELGIDELLPTPLTVLETTAVEVPVVDAAGLLELRGDDVDSEADEDEDDGVDEILEVADEALGAALVVAVPAGELEDNTVGDKDEDDDDGEADDVEDEDVEGEADGTDDDEDDKGEVGEGEDDNDESVEVMLELGDEEVLGEAVELKEEVSEEVVTVDDPVVEVLDVSEVEEVMEPVDVGEVDVVTESEALVEGVAVLVSDDDEDEEDDDVLESVDVVLVLDTEELVEVIVLVSDDDNDDDGDVLESVDVVLVLDTDELVEVIVLVSKDVVVVVLDVVDATVELELDVVWELSVDEVVDVMVANTVLA</sequence>
<reference evidence="2 3" key="1">
    <citation type="submission" date="2018-11" db="EMBL/GenBank/DDBJ databases">
        <title>Genome sequence and assembly of Colletotrichum sidae.</title>
        <authorList>
            <person name="Gan P."/>
            <person name="Shirasu K."/>
        </authorList>
    </citation>
    <scope>NUCLEOTIDE SEQUENCE [LARGE SCALE GENOMIC DNA]</scope>
    <source>
        <strain evidence="2 3">CBS 518.97</strain>
    </source>
</reference>
<dbReference type="AlphaFoldDB" id="A0A4R8TRA4"/>
<dbReference type="EMBL" id="QAPF01000024">
    <property type="protein sequence ID" value="TEA21002.1"/>
    <property type="molecule type" value="Genomic_DNA"/>
</dbReference>
<gene>
    <name evidence="2" type="ORF">C8034_v007495</name>
</gene>
<protein>
    <submittedName>
        <fullName evidence="2">Uncharacterized protein</fullName>
    </submittedName>
</protein>